<organism evidence="3 4">
    <name type="scientific">Sphingobacterium bovistauri</name>
    <dbReference type="NCBI Taxonomy" id="2781959"/>
    <lineage>
        <taxon>Bacteria</taxon>
        <taxon>Pseudomonadati</taxon>
        <taxon>Bacteroidota</taxon>
        <taxon>Sphingobacteriia</taxon>
        <taxon>Sphingobacteriales</taxon>
        <taxon>Sphingobacteriaceae</taxon>
        <taxon>Sphingobacterium</taxon>
    </lineage>
</organism>
<accession>A0ABS7Z829</accession>
<dbReference type="Gene3D" id="3.40.50.1820">
    <property type="entry name" value="alpha/beta hydrolase"/>
    <property type="match status" value="1"/>
</dbReference>
<evidence type="ECO:0000313" key="4">
    <source>
        <dbReference type="Proteomes" id="UP001165302"/>
    </source>
</evidence>
<name>A0ABS7Z829_9SPHI</name>
<evidence type="ECO:0000313" key="3">
    <source>
        <dbReference type="EMBL" id="MCA5004844.1"/>
    </source>
</evidence>
<dbReference type="InterPro" id="IPR029058">
    <property type="entry name" value="AB_hydrolase_fold"/>
</dbReference>
<dbReference type="Pfam" id="PF20434">
    <property type="entry name" value="BD-FAE"/>
    <property type="match status" value="1"/>
</dbReference>
<dbReference type="InterPro" id="IPR050300">
    <property type="entry name" value="GDXG_lipolytic_enzyme"/>
</dbReference>
<feature type="domain" description="BD-FAE-like" evidence="2">
    <location>
        <begin position="50"/>
        <end position="251"/>
    </location>
</feature>
<evidence type="ECO:0000256" key="1">
    <source>
        <dbReference type="ARBA" id="ARBA00022801"/>
    </source>
</evidence>
<dbReference type="SUPFAM" id="SSF53474">
    <property type="entry name" value="alpha/beta-Hydrolases"/>
    <property type="match status" value="1"/>
</dbReference>
<dbReference type="RefSeq" id="WP_225552231.1">
    <property type="nucleotide sequence ID" value="NZ_JADEYP010000009.1"/>
</dbReference>
<comment type="caution">
    <text evidence="3">The sequence shown here is derived from an EMBL/GenBank/DDBJ whole genome shotgun (WGS) entry which is preliminary data.</text>
</comment>
<keyword evidence="4" id="KW-1185">Reference proteome</keyword>
<sequence length="286" mass="31816">MKKLKLILLYPIFALLFTNCSKEDKDTILPVTEDVIMKDVTYGPHERNKMDVLLPSGRNTTQTKILVLIHGGGWIGGDKSDFDILLNTDNLENLKKEFPNIAIFTLNYRLTTSNANQFPAAEQDIKEAMDFIFRNSNSYQVNSNTTYILGASAGAHLAALYTVKNPSSRIKGTIGISGAYELKSLYTDGNKEAKDVLEAFLGGTPQSKEKNYFDASPINFIQPGQTKYLLLHGKEDQLTPISQAEKFETALKVKNVNVQKFYYSGGHGIPPEHITQGLQTIGDFLK</sequence>
<dbReference type="Proteomes" id="UP001165302">
    <property type="component" value="Unassembled WGS sequence"/>
</dbReference>
<reference evidence="3" key="1">
    <citation type="submission" date="2020-10" db="EMBL/GenBank/DDBJ databases">
        <authorList>
            <person name="Lu T."/>
            <person name="Wang Q."/>
            <person name="Han X."/>
        </authorList>
    </citation>
    <scope>NUCLEOTIDE SEQUENCE</scope>
    <source>
        <strain evidence="3">WQ 366</strain>
    </source>
</reference>
<dbReference type="PANTHER" id="PTHR48081">
    <property type="entry name" value="AB HYDROLASE SUPERFAMILY PROTEIN C4A8.06C"/>
    <property type="match status" value="1"/>
</dbReference>
<keyword evidence="1" id="KW-0378">Hydrolase</keyword>
<dbReference type="InterPro" id="IPR049492">
    <property type="entry name" value="BD-FAE-like_dom"/>
</dbReference>
<proteinExistence type="predicted"/>
<dbReference type="EMBL" id="JADEYP010000009">
    <property type="protein sequence ID" value="MCA5004844.1"/>
    <property type="molecule type" value="Genomic_DNA"/>
</dbReference>
<protein>
    <submittedName>
        <fullName evidence="3">Prolyl oligopeptidase family serine peptidase</fullName>
    </submittedName>
</protein>
<gene>
    <name evidence="3" type="ORF">IPZ78_06715</name>
</gene>
<evidence type="ECO:0000259" key="2">
    <source>
        <dbReference type="Pfam" id="PF20434"/>
    </source>
</evidence>